<gene>
    <name evidence="1" type="ORF">PV09_04302</name>
</gene>
<name>A0A0D2ACF9_9PEZI</name>
<protein>
    <submittedName>
        <fullName evidence="1">Uncharacterized protein</fullName>
    </submittedName>
</protein>
<organism evidence="1 2">
    <name type="scientific">Verruconis gallopava</name>
    <dbReference type="NCBI Taxonomy" id="253628"/>
    <lineage>
        <taxon>Eukaryota</taxon>
        <taxon>Fungi</taxon>
        <taxon>Dikarya</taxon>
        <taxon>Ascomycota</taxon>
        <taxon>Pezizomycotina</taxon>
        <taxon>Dothideomycetes</taxon>
        <taxon>Pleosporomycetidae</taxon>
        <taxon>Venturiales</taxon>
        <taxon>Sympoventuriaceae</taxon>
        <taxon>Verruconis</taxon>
    </lineage>
</organism>
<sequence length="293" mass="33157">MGFLRDYEAKLSVSGDRLNDLERNLQDQTGSRQALVGLNESLQSYYLMDSRLSEWEKDSSEVREPAVVTENYRQAGIIRYLSDELVSMFPPPPPRSNSIPSAILCCHSDAQFSSSAFGDYAERHLRLIRELGEARRAYASLKQQCQELGYQLEEPTEYDDDDYQDVLNLMETGRPRIDAILAGNTADEEVTLPLPMKAMYAGQSSRIKSWLDNIENTCSYQMPPKPESDLPPEMFTETSSQPDLTLFVTDRDASRVRKMRIEPANGSSGCGSEQHKLFAVCARRKSAPDLRNY</sequence>
<dbReference type="GeneID" id="27312275"/>
<dbReference type="EMBL" id="KN847540">
    <property type="protein sequence ID" value="KIW04548.1"/>
    <property type="molecule type" value="Genomic_DNA"/>
</dbReference>
<evidence type="ECO:0000313" key="2">
    <source>
        <dbReference type="Proteomes" id="UP000053259"/>
    </source>
</evidence>
<dbReference type="HOGENOM" id="CLU_950622_0_0_1"/>
<dbReference type="VEuPathDB" id="FungiDB:PV09_04302"/>
<dbReference type="AlphaFoldDB" id="A0A0D2ACF9"/>
<reference evidence="1 2" key="1">
    <citation type="submission" date="2015-01" db="EMBL/GenBank/DDBJ databases">
        <title>The Genome Sequence of Ochroconis gallopava CBS43764.</title>
        <authorList>
            <consortium name="The Broad Institute Genomics Platform"/>
            <person name="Cuomo C."/>
            <person name="de Hoog S."/>
            <person name="Gorbushina A."/>
            <person name="Stielow B."/>
            <person name="Teixiera M."/>
            <person name="Abouelleil A."/>
            <person name="Chapman S.B."/>
            <person name="Priest M."/>
            <person name="Young S.K."/>
            <person name="Wortman J."/>
            <person name="Nusbaum C."/>
            <person name="Birren B."/>
        </authorList>
    </citation>
    <scope>NUCLEOTIDE SEQUENCE [LARGE SCALE GENOMIC DNA]</scope>
    <source>
        <strain evidence="1 2">CBS 43764</strain>
    </source>
</reference>
<evidence type="ECO:0000313" key="1">
    <source>
        <dbReference type="EMBL" id="KIW04548.1"/>
    </source>
</evidence>
<dbReference type="Proteomes" id="UP000053259">
    <property type="component" value="Unassembled WGS sequence"/>
</dbReference>
<dbReference type="RefSeq" id="XP_016214417.1">
    <property type="nucleotide sequence ID" value="XM_016357625.1"/>
</dbReference>
<dbReference type="InParanoid" id="A0A0D2ACF9"/>
<accession>A0A0D2ACF9</accession>
<proteinExistence type="predicted"/>
<keyword evidence="2" id="KW-1185">Reference proteome</keyword>